<feature type="domain" description="Amidohydrolase 3" evidence="1">
    <location>
        <begin position="367"/>
        <end position="421"/>
    </location>
</feature>
<evidence type="ECO:0000313" key="2">
    <source>
        <dbReference type="EMBL" id="SFB78551.1"/>
    </source>
</evidence>
<dbReference type="STRING" id="1055723.SAMN05216293_1000"/>
<evidence type="ECO:0000313" key="3">
    <source>
        <dbReference type="EMBL" id="SHK40099.1"/>
    </source>
</evidence>
<dbReference type="Gene3D" id="3.20.20.140">
    <property type="entry name" value="Metal-dependent hydrolases"/>
    <property type="match status" value="2"/>
</dbReference>
<evidence type="ECO:0000313" key="4">
    <source>
        <dbReference type="Proteomes" id="UP000184031"/>
    </source>
</evidence>
<dbReference type="InterPro" id="IPR032466">
    <property type="entry name" value="Metal_Hydrolase"/>
</dbReference>
<dbReference type="Pfam" id="PF07969">
    <property type="entry name" value="Amidohydro_3"/>
    <property type="match status" value="1"/>
</dbReference>
<dbReference type="AlphaFoldDB" id="A0A1M6S613"/>
<gene>
    <name evidence="2" type="ORF">SAMN04487891_102321</name>
    <name evidence="3" type="ORF">SAMN05216293_1000</name>
</gene>
<evidence type="ECO:0000259" key="1">
    <source>
        <dbReference type="Pfam" id="PF07969"/>
    </source>
</evidence>
<dbReference type="Proteomes" id="UP000198940">
    <property type="component" value="Unassembled WGS sequence"/>
</dbReference>
<dbReference type="GO" id="GO:0016812">
    <property type="term" value="F:hydrolase activity, acting on carbon-nitrogen (but not peptide) bonds, in cyclic amides"/>
    <property type="evidence" value="ECO:0007669"/>
    <property type="project" value="TreeGrafter"/>
</dbReference>
<organism evidence="3 4">
    <name type="scientific">Flagellimonas taeanensis</name>
    <dbReference type="NCBI Taxonomy" id="1005926"/>
    <lineage>
        <taxon>Bacteria</taxon>
        <taxon>Pseudomonadati</taxon>
        <taxon>Bacteroidota</taxon>
        <taxon>Flavobacteriia</taxon>
        <taxon>Flavobacteriales</taxon>
        <taxon>Flavobacteriaceae</taxon>
        <taxon>Flagellimonas</taxon>
    </lineage>
</organism>
<accession>A0A1M6S613</accession>
<dbReference type="PANTHER" id="PTHR11647">
    <property type="entry name" value="HYDRANTOINASE/DIHYDROPYRIMIDINASE FAMILY MEMBER"/>
    <property type="match status" value="1"/>
</dbReference>
<dbReference type="Proteomes" id="UP000184031">
    <property type="component" value="Unassembled WGS sequence"/>
</dbReference>
<proteinExistence type="predicted"/>
<dbReference type="EMBL" id="FRAT01000002">
    <property type="protein sequence ID" value="SHK40099.1"/>
    <property type="molecule type" value="Genomic_DNA"/>
</dbReference>
<keyword evidence="5" id="KW-1185">Reference proteome</keyword>
<comment type="caution">
    <text evidence="3">The sequence shown here is derived from an EMBL/GenBank/DDBJ whole genome shotgun (WGS) entry which is preliminary data.</text>
</comment>
<dbReference type="SUPFAM" id="SSF51338">
    <property type="entry name" value="Composite domain of metallo-dependent hydrolases"/>
    <property type="match status" value="1"/>
</dbReference>
<dbReference type="EMBL" id="FOKU01000002">
    <property type="protein sequence ID" value="SFB78551.1"/>
    <property type="molecule type" value="Genomic_DNA"/>
</dbReference>
<dbReference type="InterPro" id="IPR050378">
    <property type="entry name" value="Metallo-dep_Hydrolases_sf"/>
</dbReference>
<dbReference type="SUPFAM" id="SSF51556">
    <property type="entry name" value="Metallo-dependent hydrolases"/>
    <property type="match status" value="1"/>
</dbReference>
<protein>
    <submittedName>
        <fullName evidence="3">Imidazolonepropionase</fullName>
    </submittedName>
</protein>
<dbReference type="GO" id="GO:0005829">
    <property type="term" value="C:cytosol"/>
    <property type="evidence" value="ECO:0007669"/>
    <property type="project" value="TreeGrafter"/>
</dbReference>
<sequence>MKFSDIYSSNHCPLEGTLGVFLRRLAFVVMLALSFTTSAQQTPAPKQTEQVAIFGATAHIGNGEVIENCTIIFTDGKITAIGSDLMAPTIGTMIDAKGKHVYPGIIAPSKSLGLVEVDAVRATDDQDEIGEMIPHIRSIIAYNAESKVVESMRPNGVLLGQVTPQGGTISGTSSIVQFDAWNWEDAAVKTDDGIHLNWPSFFRRGRWWIGEDRGYIPNKEYTGQVGEIEVFFQNSSAYGKSTEKERNLPFEAMQGLFDGSKHLYIHANGEKEMTDAVAAVKKVGVKNVVIVGGYRANKIADFLKENNVPVLVNLTHSLPEYDDDDYDLPYKLPKLLVDAGLLVGLQNEGAANFQTRNLPFYAGQTVGQGLDKETALQLVTGNTAKILGIDDMYGTLEVGKSATLFISEGDALDMRTNQLSKAYIDGRDVSLETHQTELWKRYMGKYEGDGK</sequence>
<name>A0A1M6S613_9FLAO</name>
<reference evidence="3 4" key="1">
    <citation type="submission" date="2016-11" db="EMBL/GenBank/DDBJ databases">
        <authorList>
            <person name="Varghese N."/>
            <person name="Submissions S."/>
        </authorList>
    </citation>
    <scope>NUCLEOTIDE SEQUENCE [LARGE SCALE GENOMIC DNA]</scope>
    <source>
        <strain evidence="3 4">CGMCC 1.12174</strain>
        <strain evidence="2 5">DSM 26351</strain>
    </source>
</reference>
<dbReference type="InterPro" id="IPR011059">
    <property type="entry name" value="Metal-dep_hydrolase_composite"/>
</dbReference>
<dbReference type="PANTHER" id="PTHR11647:SF1">
    <property type="entry name" value="COLLAPSIN RESPONSE MEDIATOR PROTEIN"/>
    <property type="match status" value="1"/>
</dbReference>
<dbReference type="InterPro" id="IPR013108">
    <property type="entry name" value="Amidohydro_3"/>
</dbReference>
<evidence type="ECO:0000313" key="5">
    <source>
        <dbReference type="Proteomes" id="UP000198940"/>
    </source>
</evidence>